<proteinExistence type="predicted"/>
<evidence type="ECO:0000313" key="3">
    <source>
        <dbReference type="EMBL" id="GGE41653.1"/>
    </source>
</evidence>
<accession>A0A917ACU6</accession>
<dbReference type="RefSeq" id="WP_188478784.1">
    <property type="nucleotide sequence ID" value="NZ_BMFJ01000002.1"/>
</dbReference>
<feature type="compositionally biased region" description="Acidic residues" evidence="1">
    <location>
        <begin position="60"/>
        <end position="75"/>
    </location>
</feature>
<feature type="region of interest" description="Disordered" evidence="1">
    <location>
        <begin position="54"/>
        <end position="75"/>
    </location>
</feature>
<gene>
    <name evidence="3" type="ORF">GCM10011360_31420</name>
</gene>
<comment type="caution">
    <text evidence="3">The sequence shown here is derived from an EMBL/GenBank/DDBJ whole genome shotgun (WGS) entry which is preliminary data.</text>
</comment>
<keyword evidence="4" id="KW-1185">Reference proteome</keyword>
<feature type="chain" id="PRO_5036965064" description="HupE / UreJ protein" evidence="2">
    <location>
        <begin position="19"/>
        <end position="75"/>
    </location>
</feature>
<keyword evidence="2" id="KW-0732">Signal</keyword>
<evidence type="ECO:0008006" key="5">
    <source>
        <dbReference type="Google" id="ProtNLM"/>
    </source>
</evidence>
<evidence type="ECO:0000313" key="4">
    <source>
        <dbReference type="Proteomes" id="UP000612855"/>
    </source>
</evidence>
<dbReference type="InterPro" id="IPR046619">
    <property type="entry name" value="DUF6732"/>
</dbReference>
<dbReference type="AlphaFoldDB" id="A0A917ACU6"/>
<dbReference type="Pfam" id="PF20506">
    <property type="entry name" value="DUF6732"/>
    <property type="match status" value="1"/>
</dbReference>
<sequence>MRLLPALFLTLVAGPAAAHVGHLGEVAGHGHWLGAAALGAAIAIGLWQGLRGRGGKAQAEEDQGDVPADEDPQEA</sequence>
<protein>
    <recommendedName>
        <fullName evidence="5">HupE / UreJ protein</fullName>
    </recommendedName>
</protein>
<reference evidence="4" key="1">
    <citation type="journal article" date="2019" name="Int. J. Syst. Evol. Microbiol.">
        <title>The Global Catalogue of Microorganisms (GCM) 10K type strain sequencing project: providing services to taxonomists for standard genome sequencing and annotation.</title>
        <authorList>
            <consortium name="The Broad Institute Genomics Platform"/>
            <consortium name="The Broad Institute Genome Sequencing Center for Infectious Disease"/>
            <person name="Wu L."/>
            <person name="Ma J."/>
        </authorList>
    </citation>
    <scope>NUCLEOTIDE SEQUENCE [LARGE SCALE GENOMIC DNA]</scope>
    <source>
        <strain evidence="4">CGMCC 1.12664</strain>
    </source>
</reference>
<name>A0A917ACU6_9RHOB</name>
<evidence type="ECO:0000256" key="1">
    <source>
        <dbReference type="SAM" id="MobiDB-lite"/>
    </source>
</evidence>
<dbReference type="EMBL" id="BMFJ01000002">
    <property type="protein sequence ID" value="GGE41653.1"/>
    <property type="molecule type" value="Genomic_DNA"/>
</dbReference>
<feature type="signal peptide" evidence="2">
    <location>
        <begin position="1"/>
        <end position="18"/>
    </location>
</feature>
<evidence type="ECO:0000256" key="2">
    <source>
        <dbReference type="SAM" id="SignalP"/>
    </source>
</evidence>
<dbReference type="Proteomes" id="UP000612855">
    <property type="component" value="Unassembled WGS sequence"/>
</dbReference>
<organism evidence="3 4">
    <name type="scientific">Primorskyibacter flagellatus</name>
    <dbReference type="NCBI Taxonomy" id="1387277"/>
    <lineage>
        <taxon>Bacteria</taxon>
        <taxon>Pseudomonadati</taxon>
        <taxon>Pseudomonadota</taxon>
        <taxon>Alphaproteobacteria</taxon>
        <taxon>Rhodobacterales</taxon>
        <taxon>Roseobacteraceae</taxon>
        <taxon>Primorskyibacter</taxon>
    </lineage>
</organism>